<keyword evidence="1 4" id="KW-0808">Transferase</keyword>
<dbReference type="Gene3D" id="3.40.630.30">
    <property type="match status" value="1"/>
</dbReference>
<name>N0DZX2_9MICO</name>
<keyword evidence="2 4" id="KW-0677">Repeat</keyword>
<comment type="catalytic activity">
    <reaction evidence="4">
        <text>1D-myo-inositol 2-(L-cysteinylamino)-2-deoxy-alpha-D-glucopyranoside + acetyl-CoA = mycothiol + CoA + H(+)</text>
        <dbReference type="Rhea" id="RHEA:26172"/>
        <dbReference type="ChEBI" id="CHEBI:15378"/>
        <dbReference type="ChEBI" id="CHEBI:16768"/>
        <dbReference type="ChEBI" id="CHEBI:57287"/>
        <dbReference type="ChEBI" id="CHEBI:57288"/>
        <dbReference type="ChEBI" id="CHEBI:58887"/>
        <dbReference type="EC" id="2.3.1.189"/>
    </reaction>
</comment>
<dbReference type="RefSeq" id="WP_010851809.1">
    <property type="nucleotide sequence ID" value="NZ_HF570956.1"/>
</dbReference>
<evidence type="ECO:0000313" key="7">
    <source>
        <dbReference type="Proteomes" id="UP000013167"/>
    </source>
</evidence>
<evidence type="ECO:0000256" key="2">
    <source>
        <dbReference type="ARBA" id="ARBA00022737"/>
    </source>
</evidence>
<comment type="subunit">
    <text evidence="4">Monomer.</text>
</comment>
<dbReference type="Proteomes" id="UP000013167">
    <property type="component" value="Unassembled WGS sequence"/>
</dbReference>
<dbReference type="InterPro" id="IPR050832">
    <property type="entry name" value="Bact_Acetyltransf"/>
</dbReference>
<reference evidence="6 7" key="1">
    <citation type="journal article" date="2013" name="ISME J.">
        <title>A metabolic model for members of the genus Tetrasphaera involved in enhanced biological phosphorus removal.</title>
        <authorList>
            <person name="Kristiansen R."/>
            <person name="Nguyen H.T.T."/>
            <person name="Saunders A.M."/>
            <person name="Nielsen J.L."/>
            <person name="Wimmer R."/>
            <person name="Le V.Q."/>
            <person name="McIlroy S.J."/>
            <person name="Petrovski S."/>
            <person name="Seviour R.J."/>
            <person name="Calteau A."/>
            <person name="Nielsen K.L."/>
            <person name="Nielsen P.H."/>
        </authorList>
    </citation>
    <scope>NUCLEOTIDE SEQUENCE [LARGE SCALE GENOMIC DNA]</scope>
    <source>
        <strain evidence="6 7">Lp2</strain>
    </source>
</reference>
<feature type="binding site" evidence="4">
    <location>
        <begin position="65"/>
        <end position="67"/>
    </location>
    <ligand>
        <name>acetyl-CoA</name>
        <dbReference type="ChEBI" id="CHEBI:57288"/>
        <label>1</label>
    </ligand>
</feature>
<feature type="domain" description="N-acetyltransferase" evidence="5">
    <location>
        <begin position="137"/>
        <end position="288"/>
    </location>
</feature>
<gene>
    <name evidence="4 6" type="primary">mshD</name>
    <name evidence="6" type="ORF">BN10_1260014</name>
</gene>
<dbReference type="NCBIfam" id="TIGR03448">
    <property type="entry name" value="mycothiol_MshD"/>
    <property type="match status" value="1"/>
</dbReference>
<organism evidence="6 7">
    <name type="scientific">Phycicoccus elongatus Lp2</name>
    <dbReference type="NCBI Taxonomy" id="1193181"/>
    <lineage>
        <taxon>Bacteria</taxon>
        <taxon>Bacillati</taxon>
        <taxon>Actinomycetota</taxon>
        <taxon>Actinomycetes</taxon>
        <taxon>Micrococcales</taxon>
        <taxon>Intrasporangiaceae</taxon>
        <taxon>Phycicoccus</taxon>
    </lineage>
</organism>
<proteinExistence type="inferred from homology"/>
<evidence type="ECO:0000256" key="1">
    <source>
        <dbReference type="ARBA" id="ARBA00022679"/>
    </source>
</evidence>
<keyword evidence="7" id="KW-1185">Reference proteome</keyword>
<feature type="binding site" evidence="4">
    <location>
        <begin position="221"/>
        <end position="223"/>
    </location>
    <ligand>
        <name>acetyl-CoA</name>
        <dbReference type="ChEBI" id="CHEBI:57288"/>
        <label>2</label>
    </ligand>
</feature>
<dbReference type="PROSITE" id="PS51186">
    <property type="entry name" value="GNAT"/>
    <property type="match status" value="2"/>
</dbReference>
<sequence>MTDIDVAAVLALAQAARRNDGVAPLSEAFLLDLRSPHPRSTHLTAQIDGELVGYGQVDPAGATELVVHPDHRHAGVARDLWKRALAAGATSLWAHGGLPASAAFASGLGLTAVRELHRMERPLGEADLTEPEFPSGFTHRIFAPGVDDQAWVALNAAAFAGHPEQGRLTLSDLHERMAEPWFDAEGFFLVEDATDAAAGPIAFHWTKVPRDGSGKGEVYVVGVHPAYQGRGLARPLTRLGTHHLASLGLRTVELYVDGANSSALATYRGEGFTSAAVDVMYAAAPPHE</sequence>
<dbReference type="OrthoDB" id="3208058at2"/>
<dbReference type="Pfam" id="PF00583">
    <property type="entry name" value="Acetyltransf_1"/>
    <property type="match status" value="1"/>
</dbReference>
<dbReference type="eggNOG" id="COG0456">
    <property type="taxonomic scope" value="Bacteria"/>
</dbReference>
<evidence type="ECO:0000259" key="5">
    <source>
        <dbReference type="PROSITE" id="PS51186"/>
    </source>
</evidence>
<dbReference type="HAMAP" id="MF_01698">
    <property type="entry name" value="MshD"/>
    <property type="match status" value="1"/>
</dbReference>
<dbReference type="PANTHER" id="PTHR43877">
    <property type="entry name" value="AMINOALKYLPHOSPHONATE N-ACETYLTRANSFERASE-RELATED-RELATED"/>
    <property type="match status" value="1"/>
</dbReference>
<keyword evidence="3 4" id="KW-0012">Acyltransferase</keyword>
<accession>N0DZX2</accession>
<feature type="binding site" evidence="4">
    <location>
        <position position="27"/>
    </location>
    <ligand>
        <name>1D-myo-inositol 2-(L-cysteinylamino)-2-deoxy-alpha-D-glucopyranoside</name>
        <dbReference type="ChEBI" id="CHEBI:58887"/>
    </ligand>
</feature>
<dbReference type="EC" id="2.3.1.189" evidence="4"/>
<evidence type="ECO:0000313" key="6">
    <source>
        <dbReference type="EMBL" id="CCH68955.1"/>
    </source>
</evidence>
<evidence type="ECO:0000256" key="3">
    <source>
        <dbReference type="ARBA" id="ARBA00023315"/>
    </source>
</evidence>
<evidence type="ECO:0000256" key="4">
    <source>
        <dbReference type="HAMAP-Rule" id="MF_01698"/>
    </source>
</evidence>
<dbReference type="HOGENOM" id="CLU_068014_0_0_11"/>
<dbReference type="InterPro" id="IPR000182">
    <property type="entry name" value="GNAT_dom"/>
</dbReference>
<comment type="caution">
    <text evidence="6">The sequence shown here is derived from an EMBL/GenBank/DDBJ whole genome shotgun (WGS) entry which is preliminary data.</text>
</comment>
<feature type="binding site" evidence="4">
    <location>
        <position position="255"/>
    </location>
    <ligand>
        <name>1D-myo-inositol 2-(L-cysteinylamino)-2-deoxy-alpha-D-glucopyranoside</name>
        <dbReference type="ChEBI" id="CHEBI:58887"/>
    </ligand>
</feature>
<dbReference type="InterPro" id="IPR016181">
    <property type="entry name" value="Acyl_CoA_acyltransferase"/>
</dbReference>
<dbReference type="GO" id="GO:0010125">
    <property type="term" value="P:mycothiol biosynthetic process"/>
    <property type="evidence" value="ECO:0007669"/>
    <property type="project" value="UniProtKB-UniRule"/>
</dbReference>
<dbReference type="EMBL" id="CAIZ01000031">
    <property type="protein sequence ID" value="CCH68955.1"/>
    <property type="molecule type" value="Genomic_DNA"/>
</dbReference>
<dbReference type="STRING" id="1193181.BN10_1260014"/>
<feature type="domain" description="N-acetyltransferase" evidence="5">
    <location>
        <begin position="1"/>
        <end position="124"/>
    </location>
</feature>
<protein>
    <recommendedName>
        <fullName evidence="4">Mycothiol acetyltransferase</fullName>
        <shortName evidence="4">MSH acetyltransferase</shortName>
        <ecNumber evidence="4">2.3.1.189</ecNumber>
    </recommendedName>
    <alternativeName>
        <fullName evidence="4">Mycothiol synthase</fullName>
    </alternativeName>
</protein>
<comment type="caution">
    <text evidence="4">Lacks conserved residue(s) required for the propagation of feature annotation.</text>
</comment>
<dbReference type="GO" id="GO:0035447">
    <property type="term" value="F:mycothiol synthase activity"/>
    <property type="evidence" value="ECO:0007669"/>
    <property type="project" value="UniProtKB-UniRule"/>
</dbReference>
<dbReference type="Pfam" id="PF13508">
    <property type="entry name" value="Acetyltransf_7"/>
    <property type="match status" value="1"/>
</dbReference>
<dbReference type="PIRSF" id="PIRSF021524">
    <property type="entry name" value="MSH_acetyltransferase"/>
    <property type="match status" value="1"/>
</dbReference>
<feature type="binding site" evidence="4">
    <location>
        <begin position="228"/>
        <end position="234"/>
    </location>
    <ligand>
        <name>acetyl-CoA</name>
        <dbReference type="ChEBI" id="CHEBI:57288"/>
        <label>2</label>
    </ligand>
</feature>
<dbReference type="CDD" id="cd04301">
    <property type="entry name" value="NAT_SF"/>
    <property type="match status" value="2"/>
</dbReference>
<dbReference type="InterPro" id="IPR017813">
    <property type="entry name" value="Mycothiol_AcTrfase"/>
</dbReference>
<dbReference type="AlphaFoldDB" id="N0DZX2"/>
<feature type="binding site" evidence="4">
    <location>
        <position position="207"/>
    </location>
    <ligand>
        <name>1D-myo-inositol 2-(L-cysteinylamino)-2-deoxy-alpha-D-glucopyranoside</name>
        <dbReference type="ChEBI" id="CHEBI:58887"/>
    </ligand>
</feature>
<comment type="similarity">
    <text evidence="4">Belongs to the acetyltransferase family. MshD subfamily.</text>
</comment>
<dbReference type="SUPFAM" id="SSF55729">
    <property type="entry name" value="Acyl-CoA N-acyltransferases (Nat)"/>
    <property type="match status" value="1"/>
</dbReference>
<feature type="binding site" evidence="4">
    <location>
        <position position="217"/>
    </location>
    <ligand>
        <name>1D-myo-inositol 2-(L-cysteinylamino)-2-deoxy-alpha-D-glucopyranoside</name>
        <dbReference type="ChEBI" id="CHEBI:58887"/>
    </ligand>
</feature>
<feature type="binding site" evidence="4">
    <location>
        <position position="164"/>
    </location>
    <ligand>
        <name>1D-myo-inositol 2-(L-cysteinylamino)-2-deoxy-alpha-D-glucopyranoside</name>
        <dbReference type="ChEBI" id="CHEBI:58887"/>
    </ligand>
</feature>
<comment type="function">
    <text evidence="4">Catalyzes the transfer of acetyl from acetyl-CoA to desacetylmycothiol (Cys-GlcN-Ins) to form mycothiol.</text>
</comment>